<accession>A0ABW2GBY0</accession>
<name>A0ABW2GBY0_9ACTN</name>
<evidence type="ECO:0000313" key="2">
    <source>
        <dbReference type="EMBL" id="MFC7217361.1"/>
    </source>
</evidence>
<organism evidence="2 3">
    <name type="scientific">Streptomyces polyrhachis</name>
    <dbReference type="NCBI Taxonomy" id="1282885"/>
    <lineage>
        <taxon>Bacteria</taxon>
        <taxon>Bacillati</taxon>
        <taxon>Actinomycetota</taxon>
        <taxon>Actinomycetes</taxon>
        <taxon>Kitasatosporales</taxon>
        <taxon>Streptomycetaceae</taxon>
        <taxon>Streptomyces</taxon>
    </lineage>
</organism>
<reference evidence="3" key="1">
    <citation type="journal article" date="2019" name="Int. J. Syst. Evol. Microbiol.">
        <title>The Global Catalogue of Microorganisms (GCM) 10K type strain sequencing project: providing services to taxonomists for standard genome sequencing and annotation.</title>
        <authorList>
            <consortium name="The Broad Institute Genomics Platform"/>
            <consortium name="The Broad Institute Genome Sequencing Center for Infectious Disease"/>
            <person name="Wu L."/>
            <person name="Ma J."/>
        </authorList>
    </citation>
    <scope>NUCLEOTIDE SEQUENCE [LARGE SCALE GENOMIC DNA]</scope>
    <source>
        <strain evidence="3">CGMCC 1.13681</strain>
    </source>
</reference>
<sequence length="80" mass="8598">MLYAVPASDSDDHRVPGEVGALSDKQAQRDLQALTEADLLKPVGRTKGRHYLPGPAFPATVLETADRPLTLTDPYDAPQA</sequence>
<evidence type="ECO:0000256" key="1">
    <source>
        <dbReference type="SAM" id="MobiDB-lite"/>
    </source>
</evidence>
<evidence type="ECO:0000313" key="3">
    <source>
        <dbReference type="Proteomes" id="UP001596413"/>
    </source>
</evidence>
<proteinExistence type="predicted"/>
<feature type="region of interest" description="Disordered" evidence="1">
    <location>
        <begin position="1"/>
        <end position="26"/>
    </location>
</feature>
<keyword evidence="3" id="KW-1185">Reference proteome</keyword>
<dbReference type="Proteomes" id="UP001596413">
    <property type="component" value="Unassembled WGS sequence"/>
</dbReference>
<dbReference type="EMBL" id="JBHSZO010000004">
    <property type="protein sequence ID" value="MFC7217361.1"/>
    <property type="molecule type" value="Genomic_DNA"/>
</dbReference>
<protein>
    <submittedName>
        <fullName evidence="2">Uncharacterized protein</fullName>
    </submittedName>
</protein>
<comment type="caution">
    <text evidence="2">The sequence shown here is derived from an EMBL/GenBank/DDBJ whole genome shotgun (WGS) entry which is preliminary data.</text>
</comment>
<gene>
    <name evidence="2" type="ORF">ACFQLX_04120</name>
</gene>
<dbReference type="RefSeq" id="WP_386411992.1">
    <property type="nucleotide sequence ID" value="NZ_JBHSZO010000004.1"/>
</dbReference>